<comment type="caution">
    <text evidence="2">The sequence shown here is derived from an EMBL/GenBank/DDBJ whole genome shotgun (WGS) entry which is preliminary data.</text>
</comment>
<protein>
    <submittedName>
        <fullName evidence="2">Uncharacterized protein</fullName>
    </submittedName>
</protein>
<accession>A0ABR0M2K1</accession>
<evidence type="ECO:0000313" key="3">
    <source>
        <dbReference type="Proteomes" id="UP001357485"/>
    </source>
</evidence>
<keyword evidence="3" id="KW-1185">Reference proteome</keyword>
<feature type="non-terminal residue" evidence="2">
    <location>
        <position position="141"/>
    </location>
</feature>
<feature type="compositionally biased region" description="Polar residues" evidence="1">
    <location>
        <begin position="35"/>
        <end position="48"/>
    </location>
</feature>
<evidence type="ECO:0000256" key="1">
    <source>
        <dbReference type="SAM" id="MobiDB-lite"/>
    </source>
</evidence>
<reference evidence="2 3" key="1">
    <citation type="submission" date="2023-08" db="EMBL/GenBank/DDBJ databases">
        <title>Black Yeasts Isolated from many extreme environments.</title>
        <authorList>
            <person name="Coleine C."/>
            <person name="Stajich J.E."/>
            <person name="Selbmann L."/>
        </authorList>
    </citation>
    <scope>NUCLEOTIDE SEQUENCE [LARGE SCALE GENOMIC DNA]</scope>
    <source>
        <strain evidence="2 3">CCFEE 536</strain>
    </source>
</reference>
<feature type="region of interest" description="Disordered" evidence="1">
    <location>
        <begin position="113"/>
        <end position="141"/>
    </location>
</feature>
<feature type="region of interest" description="Disordered" evidence="1">
    <location>
        <begin position="28"/>
        <end position="65"/>
    </location>
</feature>
<organism evidence="2 3">
    <name type="scientific">Cryomyces antarcticus</name>
    <dbReference type="NCBI Taxonomy" id="329879"/>
    <lineage>
        <taxon>Eukaryota</taxon>
        <taxon>Fungi</taxon>
        <taxon>Dikarya</taxon>
        <taxon>Ascomycota</taxon>
        <taxon>Pezizomycotina</taxon>
        <taxon>Dothideomycetes</taxon>
        <taxon>Dothideomycetes incertae sedis</taxon>
        <taxon>Cryomyces</taxon>
    </lineage>
</organism>
<feature type="compositionally biased region" description="Low complexity" evidence="1">
    <location>
        <begin position="49"/>
        <end position="65"/>
    </location>
</feature>
<name>A0ABR0M2K1_9PEZI</name>
<feature type="non-terminal residue" evidence="2">
    <location>
        <position position="1"/>
    </location>
</feature>
<proteinExistence type="predicted"/>
<dbReference type="Proteomes" id="UP001357485">
    <property type="component" value="Unassembled WGS sequence"/>
</dbReference>
<evidence type="ECO:0000313" key="2">
    <source>
        <dbReference type="EMBL" id="KAK5277367.1"/>
    </source>
</evidence>
<gene>
    <name evidence="2" type="ORF">LTR16_009873</name>
</gene>
<dbReference type="EMBL" id="JAVRRA010002682">
    <property type="protein sequence ID" value="KAK5277367.1"/>
    <property type="molecule type" value="Genomic_DNA"/>
</dbReference>
<sequence length="141" mass="14974">SSSRAATAMRRPTTPSRLVVRATTLPRSAPVPSTLRPTTLVPSSSPAHTTRLSAPPTLLLRPPTTRPTRTLAAVATFLATCLTLTWSRRTVSLRVLTAHCTTLLLTQAGARTRAAGLDRTTSASRPAGHTLYPSRRVAPTS</sequence>